<dbReference type="OrthoDB" id="2029536at2"/>
<name>A0A1M6FCB2_PSEXY</name>
<dbReference type="Proteomes" id="UP000184185">
    <property type="component" value="Unassembled WGS sequence"/>
</dbReference>
<keyword evidence="1" id="KW-0812">Transmembrane</keyword>
<accession>A0A1M6FCB2</accession>
<sequence length="262" mass="28628">MENKKWTKKYLVIIWLVTLIIVVAAMWGHIMNFGGFSWFSDGWHNGNSETRNYDFSNEKVTDIVIDMSAADINIKYGSQLSVDSSFPEKYEPTVELKGGKLTIVQKDSAKHKKNLDGYKLDIVVPNNTKLDSLKIDIAAGDIDIKDIQADDFDIDANAGDIDINDITAEKIDIDANAGDIDVKNATAEKIGIDANAGDLNLMDSTAKSAEVSANAGDIDITGTYDKIECECDFGDVDIDAPSTERKNIDVDCAFGSVNVNSK</sequence>
<dbReference type="RefSeq" id="WP_072915122.1">
    <property type="nucleotide sequence ID" value="NZ_FQYQ01000007.1"/>
</dbReference>
<feature type="transmembrane region" description="Helical" evidence="1">
    <location>
        <begin position="12"/>
        <end position="30"/>
    </location>
</feature>
<reference evidence="3 4" key="1">
    <citation type="submission" date="2016-11" db="EMBL/GenBank/DDBJ databases">
        <authorList>
            <person name="Jaros S."/>
            <person name="Januszkiewicz K."/>
            <person name="Wedrychowicz H."/>
        </authorList>
    </citation>
    <scope>NUCLEOTIDE SEQUENCE [LARGE SCALE GENOMIC DNA]</scope>
    <source>
        <strain evidence="3 4">DSM 14809</strain>
    </source>
</reference>
<gene>
    <name evidence="3" type="ORF">SAMN02745725_01458</name>
</gene>
<evidence type="ECO:0000313" key="4">
    <source>
        <dbReference type="Proteomes" id="UP000184185"/>
    </source>
</evidence>
<proteinExistence type="predicted"/>
<evidence type="ECO:0000259" key="2">
    <source>
        <dbReference type="Pfam" id="PF13349"/>
    </source>
</evidence>
<feature type="domain" description="DUF4097" evidence="2">
    <location>
        <begin position="61"/>
        <end position="260"/>
    </location>
</feature>
<dbReference type="EMBL" id="FQYQ01000007">
    <property type="protein sequence ID" value="SHI95360.1"/>
    <property type="molecule type" value="Genomic_DNA"/>
</dbReference>
<keyword evidence="1" id="KW-0472">Membrane</keyword>
<evidence type="ECO:0000256" key="1">
    <source>
        <dbReference type="SAM" id="Phobius"/>
    </source>
</evidence>
<dbReference type="STRING" id="185007.SAMN02910350_00283"/>
<dbReference type="Pfam" id="PF13349">
    <property type="entry name" value="DUF4097"/>
    <property type="match status" value="1"/>
</dbReference>
<keyword evidence="4" id="KW-1185">Reference proteome</keyword>
<protein>
    <submittedName>
        <fullName evidence="3">Putative adhesin</fullName>
    </submittedName>
</protein>
<dbReference type="AlphaFoldDB" id="A0A1M6FCB2"/>
<organism evidence="3 4">
    <name type="scientific">Pseudobutyrivibrio xylanivorans DSM 14809</name>
    <dbReference type="NCBI Taxonomy" id="1123012"/>
    <lineage>
        <taxon>Bacteria</taxon>
        <taxon>Bacillati</taxon>
        <taxon>Bacillota</taxon>
        <taxon>Clostridia</taxon>
        <taxon>Lachnospirales</taxon>
        <taxon>Lachnospiraceae</taxon>
        <taxon>Pseudobutyrivibrio</taxon>
    </lineage>
</organism>
<dbReference type="InterPro" id="IPR025164">
    <property type="entry name" value="Toastrack_DUF4097"/>
</dbReference>
<keyword evidence="1" id="KW-1133">Transmembrane helix</keyword>
<evidence type="ECO:0000313" key="3">
    <source>
        <dbReference type="EMBL" id="SHI95360.1"/>
    </source>
</evidence>
<dbReference type="Gene3D" id="2.160.20.120">
    <property type="match status" value="1"/>
</dbReference>